<feature type="compositionally biased region" description="Low complexity" evidence="1">
    <location>
        <begin position="1114"/>
        <end position="1136"/>
    </location>
</feature>
<reference evidence="3" key="1">
    <citation type="submission" date="2015-09" db="EMBL/GenBank/DDBJ databases">
        <authorList>
            <consortium name="Pathogen Informatics"/>
        </authorList>
    </citation>
    <scope>NUCLEOTIDE SEQUENCE [LARGE SCALE GENOMIC DNA]</scope>
    <source>
        <strain evidence="3">Lake Konstanz</strain>
    </source>
</reference>
<organism evidence="2 3">
    <name type="scientific">Bodo saltans</name>
    <name type="common">Flagellated protozoan</name>
    <dbReference type="NCBI Taxonomy" id="75058"/>
    <lineage>
        <taxon>Eukaryota</taxon>
        <taxon>Discoba</taxon>
        <taxon>Euglenozoa</taxon>
        <taxon>Kinetoplastea</taxon>
        <taxon>Metakinetoplastina</taxon>
        <taxon>Eubodonida</taxon>
        <taxon>Bodonidae</taxon>
        <taxon>Bodo</taxon>
    </lineage>
</organism>
<gene>
    <name evidence="2" type="ORF">BSAL_86175</name>
</gene>
<evidence type="ECO:0008006" key="4">
    <source>
        <dbReference type="Google" id="ProtNLM"/>
    </source>
</evidence>
<keyword evidence="3" id="KW-1185">Reference proteome</keyword>
<feature type="region of interest" description="Disordered" evidence="1">
    <location>
        <begin position="1754"/>
        <end position="1773"/>
    </location>
</feature>
<accession>A0A0S4KJB3</accession>
<dbReference type="Proteomes" id="UP000051952">
    <property type="component" value="Unassembled WGS sequence"/>
</dbReference>
<dbReference type="OrthoDB" id="272187at2759"/>
<feature type="region of interest" description="Disordered" evidence="1">
    <location>
        <begin position="1237"/>
        <end position="1261"/>
    </location>
</feature>
<dbReference type="EMBL" id="CYKH01001040">
    <property type="protein sequence ID" value="CUI14368.1"/>
    <property type="molecule type" value="Genomic_DNA"/>
</dbReference>
<evidence type="ECO:0000313" key="2">
    <source>
        <dbReference type="EMBL" id="CUI14368.1"/>
    </source>
</evidence>
<proteinExistence type="predicted"/>
<feature type="region of interest" description="Disordered" evidence="1">
    <location>
        <begin position="1105"/>
        <end position="1146"/>
    </location>
</feature>
<feature type="compositionally biased region" description="Polar residues" evidence="1">
    <location>
        <begin position="1237"/>
        <end position="1251"/>
    </location>
</feature>
<evidence type="ECO:0000313" key="3">
    <source>
        <dbReference type="Proteomes" id="UP000051952"/>
    </source>
</evidence>
<protein>
    <recommendedName>
        <fullName evidence="4">Nucleoporin</fullName>
    </recommendedName>
</protein>
<sequence length="2166" mass="227391">MTSIGFGGFGAAPAAPGAATTAVKGFGAAPVGGFGAATPAAPAVGGFGAAPTAAPAPAIGFGAAAPPAAGGFGAATPAPAAFGAPPSLLGAPTTAAAAAPDPSLAALAASRARLQALGLVTDAIRTSASLGSPLPDSTITKATAILKDPFNGLTLDIATVAAQRAASANNSTMGSVAADSSAISPLTFQPFTEASQTGIALLSILMSSTQQQRQTSSSSYSDDVGALLGSVAPSLVSSLIRFLMKAPSQLVAPVTVSSTSNGSNNNNNNLSAAMQSQFLSPTAGGSTDYQNAMLAFKSSGSSNPLLLAAEALFLLTRHYQSTEQHLREVSALLDVLLDTALACSAARGPGVSLESFRTSESTQISGLFGGASGGGGGGGARNSPSICRSWWGSSPLLGGMRGDRPHHQRSVLVSSPGMSPAAAAHSSALLHTAGSAAVLPLSFLPMIALALGAHYAEKQEVDKASDWIVAAALGKGFYAHGGSIEHSSGTTLSNLAFVTLGTGGKAFKRIVQLSPLESTLAIPFSSIVAVPLAMMAYIMDDALPALHWMAELDLKSYHQYLETQREEELAALQQHQEQQEQHRLGLRGHGYGAAGGAARNATNHIATNTTTLCSGFSHLATMVAWCIDRVPTEKKNNEKRSLPRCNSIRNSRNNIALDCEATVTVRLEEAARNATNHVATNTTTLCSGFSHLATMVAWCIDRVPTAYWSRNLSAGSIGDAPNVEEEVGADGDEETAVTFFTFRNGCAHIRSAFELQRQDALWEPFAHKTMSSFLVLLAALCRHPPTANRVARLLSESQVDCTELHWTSLFAQAKKKNYWSRNLAACLVGDAPNVEEEVGADGDEETAVTFFTFRNGCAHIRSAFELQRQDALWEPFAHKTMSSFLVLLAALCRHPPTANRVARLLSESQVDCTELHWTSLFAQAKECAGLGNGAPLSSANILDRLSSAAAPTSATAAALAARGASAARLNKYSTPQYAEKQQERFFVSTLGLFRAVVDAARISSSSYSSTQGTSVSMLVGSGGGEGGVVSSPNQADSPTLLFASQSIHIETVLLFFQSNKLSAAGLGEVLLLLSALVLSASDAERVWEYLDAAGMLKVPSAYVPSSAGHNNGQSTNTNRSTSSRYSTTTMNNNNANSREPTSTSPLSLLGHAQREVHMGHYPIARGLLALLFNIFGVMTPSQQKHSSSIRGVVKFVAEEIAAGARRRSYVDEEESHVMLALSCAVLTQASNLKFSPDAVTTSTGPSSASVEQQQPQTLSSSSTSAILPLHLITASFKAPMDVLGDVLDVVATLSTSSMSRTLLPVEICVLRQALVFLKQVIVISREQGVASAFPLEARTVGNVDLVVSLLKLTASCEDPIVAQECITILSILSSSSHSVAARFLNTRMDVSVRLREAFSLLLDSQTVNQVALRIYAPLRTLSLRFEGQASVLGFEVRTKALFLDLLIQSALMPAPSLLSWLIGLHPFHRPLAPSSGSDGATTNSNNSGEDHICLEALVEGANDNTIASTQPILHLKYLRLLFLLKVHHNGLISNIPAAVTVLKARRSESYLAWVLHCGGEAGETSESIAQYGMCLKTLALEALRSTSSSSSHTTSSGASSSFKNSSWLAMKVIGALLSDARGVNAVGRQQAATYAANGTASMSLFPISREQAAGTNHTTNTAAHHAGDAEDADDALTMSSLSPFREWPIHVMRSLEVFPGLPLPPGGLEQFIRTTSDNVPQYSISDNVPQYSIVDLYRTFLQLIHAEREYEERTLTRGGGGGGQTNAATGSAARPSIEEALKERLTPYVHANRCLVSYASAIQFVQGWTEIIEVASTLSGSNTDASSQHQQQPAVSLSAVAEPSSATAVPCALRHVVIRSLTIDELLRYVQSALEAIDVTSNFTVAAQEQLASTLSRAVLTLVSKLATIVSEASKAASSHHNHQWNRTDVQRTLGALLNTLCLLGPRSAAMRSDLYNSLGIFLTLRDLPLDPILLFRAQAQLFGLILGDMNESEAPSLQLASINCLRTLLDVSPQLCDAFCSGQHGAGSCAPTLSQFVASATAVIDDIALTALQFDLGSDGHAIAGSNFQSSSSSNDNVIASYIVRGLLDILLRTLLDVSPQLCDAFCSGQHGAGSCAPTLSQFVASATAVIDDIALAALQFDLGSDGHAIAGSNFQSSSTSLLLH</sequence>
<feature type="compositionally biased region" description="Low complexity" evidence="1">
    <location>
        <begin position="1252"/>
        <end position="1261"/>
    </location>
</feature>
<feature type="compositionally biased region" description="Polar residues" evidence="1">
    <location>
        <begin position="1137"/>
        <end position="1146"/>
    </location>
</feature>
<name>A0A0S4KJB3_BODSA</name>
<evidence type="ECO:0000256" key="1">
    <source>
        <dbReference type="SAM" id="MobiDB-lite"/>
    </source>
</evidence>
<dbReference type="VEuPathDB" id="TriTrypDB:BSAL_82020"/>